<evidence type="ECO:0000259" key="3">
    <source>
        <dbReference type="Pfam" id="PF20153"/>
    </source>
</evidence>
<feature type="transmembrane region" description="Helical" evidence="2">
    <location>
        <begin position="138"/>
        <end position="161"/>
    </location>
</feature>
<dbReference type="AlphaFoldDB" id="A0A8H5I123"/>
<evidence type="ECO:0000256" key="2">
    <source>
        <dbReference type="SAM" id="Phobius"/>
    </source>
</evidence>
<organism evidence="4 5">
    <name type="scientific">Collybiopsis confluens</name>
    <dbReference type="NCBI Taxonomy" id="2823264"/>
    <lineage>
        <taxon>Eukaryota</taxon>
        <taxon>Fungi</taxon>
        <taxon>Dikarya</taxon>
        <taxon>Basidiomycota</taxon>
        <taxon>Agaricomycotina</taxon>
        <taxon>Agaricomycetes</taxon>
        <taxon>Agaricomycetidae</taxon>
        <taxon>Agaricales</taxon>
        <taxon>Marasmiineae</taxon>
        <taxon>Omphalotaceae</taxon>
        <taxon>Collybiopsis</taxon>
    </lineage>
</organism>
<gene>
    <name evidence="4" type="ORF">D9757_001150</name>
</gene>
<proteinExistence type="predicted"/>
<evidence type="ECO:0000256" key="1">
    <source>
        <dbReference type="SAM" id="MobiDB-lite"/>
    </source>
</evidence>
<feature type="transmembrane region" description="Helical" evidence="2">
    <location>
        <begin position="75"/>
        <end position="95"/>
    </location>
</feature>
<reference evidence="4 5" key="1">
    <citation type="journal article" date="2020" name="ISME J.">
        <title>Uncovering the hidden diversity of litter-decomposition mechanisms in mushroom-forming fungi.</title>
        <authorList>
            <person name="Floudas D."/>
            <person name="Bentzer J."/>
            <person name="Ahren D."/>
            <person name="Johansson T."/>
            <person name="Persson P."/>
            <person name="Tunlid A."/>
        </authorList>
    </citation>
    <scope>NUCLEOTIDE SEQUENCE [LARGE SCALE GENOMIC DNA]</scope>
    <source>
        <strain evidence="4 5">CBS 406.79</strain>
    </source>
</reference>
<dbReference type="EMBL" id="JAACJN010000003">
    <property type="protein sequence ID" value="KAF5393109.1"/>
    <property type="molecule type" value="Genomic_DNA"/>
</dbReference>
<feature type="region of interest" description="Disordered" evidence="1">
    <location>
        <begin position="854"/>
        <end position="877"/>
    </location>
</feature>
<sequence>MRGQFPDSGPKHLFGIPQSKDRRVFNDDNDYEQRFPEDPPLRETDPNARVWRTYLAESAIFDENMIGEARDGLDSMLVFAGLFSAVVTTLLVQAAQNLQPNYTQLSATLLYELLSNPGGGGSAPPNPASKFVPDPRDVWINSLWAVSLTFGLIVALASVLIKQWLRRYLAFHSGTPAERSHLRQYRYMGFETWQVSTIVGSLPVIMHLSLALFLAGLVLFFVPLHFALSYVIGSITGLVYALYFVSNILPIFFPQCPYRTPLSVFFLFLGRLPPLVVHGLRKLKHSPKEHLRVEPESFWSSLDDREKAAVFLGDDLEHVSLSLKALHWLYTVSTNTSVHSIVMQAIGGLPALKTIKKDVQSIFNFETDCKSVLEHLIFSCTSMEPNSLAHVPTPQLESVLERLCRTSLFFPVQYESALGSIMSSIEYHCKPEEDPESVLRQGTFLSVGLSLRGQDYLDFILAHGRSQHHHFVWAALMEHATLCADDYEEHQYSTQTIISYYDNFFMDKQDEQAEQASKLFRLSHSDPLVEGDLMTFANCAKYTSVIKSWMLRMLADHDAHPHLPRDNRIIEAMLGFLLENQTSISEVEFWSHLKAVFEHFDLIQADRVFQEDKSCDFNISSFIIEISNKWISRPQVRSSALAQLLAEEVETYWQPKCLGTSELNMIRATIQFHPHDFVDFAVLTSGLLAALLCGSVGAYRTFVDSSYLLLLFNHRMKFRSIAVEIVGTFVMGLEAVEEMERTNFVDYLFNPRNARIALILMILEREDNQCDREFQWKYSGVVRTFAQLCPQRHWLVDHRGWLALILKNLETTSSTSREQLGKEMGISLTLFSPSFRHVFQETIECFDEYLAETETQPESSTSQDHVVQRHPDITPGSSLLQELETSSTQSLPLHRTSASMWAQLRNVVRAVGPG</sequence>
<feature type="compositionally biased region" description="Polar residues" evidence="1">
    <location>
        <begin position="854"/>
        <end position="865"/>
    </location>
</feature>
<dbReference type="OrthoDB" id="3219854at2759"/>
<name>A0A8H5I123_9AGAR</name>
<accession>A0A8H5I123</accession>
<dbReference type="Proteomes" id="UP000518752">
    <property type="component" value="Unassembled WGS sequence"/>
</dbReference>
<keyword evidence="2" id="KW-1133">Transmembrane helix</keyword>
<dbReference type="Pfam" id="PF20153">
    <property type="entry name" value="DUF6535"/>
    <property type="match status" value="1"/>
</dbReference>
<evidence type="ECO:0000313" key="5">
    <source>
        <dbReference type="Proteomes" id="UP000518752"/>
    </source>
</evidence>
<protein>
    <recommendedName>
        <fullName evidence="3">DUF6535 domain-containing protein</fullName>
    </recommendedName>
</protein>
<keyword evidence="2" id="KW-0812">Transmembrane</keyword>
<keyword evidence="5" id="KW-1185">Reference proteome</keyword>
<evidence type="ECO:0000313" key="4">
    <source>
        <dbReference type="EMBL" id="KAF5393109.1"/>
    </source>
</evidence>
<feature type="domain" description="DUF6535" evidence="3">
    <location>
        <begin position="51"/>
        <end position="221"/>
    </location>
</feature>
<feature type="transmembrane region" description="Helical" evidence="2">
    <location>
        <begin position="228"/>
        <end position="253"/>
    </location>
</feature>
<keyword evidence="2" id="KW-0472">Membrane</keyword>
<comment type="caution">
    <text evidence="4">The sequence shown here is derived from an EMBL/GenBank/DDBJ whole genome shotgun (WGS) entry which is preliminary data.</text>
</comment>
<feature type="compositionally biased region" description="Basic and acidic residues" evidence="1">
    <location>
        <begin position="19"/>
        <end position="44"/>
    </location>
</feature>
<feature type="transmembrane region" description="Helical" evidence="2">
    <location>
        <begin position="195"/>
        <end position="222"/>
    </location>
</feature>
<dbReference type="InterPro" id="IPR045338">
    <property type="entry name" value="DUF6535"/>
</dbReference>
<feature type="region of interest" description="Disordered" evidence="1">
    <location>
        <begin position="1"/>
        <end position="44"/>
    </location>
</feature>